<feature type="region of interest" description="Disordered" evidence="3">
    <location>
        <begin position="363"/>
        <end position="382"/>
    </location>
</feature>
<keyword evidence="7" id="KW-1185">Reference proteome</keyword>
<feature type="compositionally biased region" description="Low complexity" evidence="3">
    <location>
        <begin position="80"/>
        <end position="89"/>
    </location>
</feature>
<gene>
    <name evidence="6" type="ORF">FFLO_00224</name>
</gene>
<dbReference type="Pfam" id="PF13012">
    <property type="entry name" value="MitMem_reg"/>
    <property type="match status" value="1"/>
</dbReference>
<comment type="subcellular location">
    <subcellularLocation>
        <location evidence="2">Cytoplasm</location>
    </subcellularLocation>
    <subcellularLocation>
        <location evidence="2">Nucleus</location>
    </subcellularLocation>
</comment>
<dbReference type="InterPro" id="IPR033859">
    <property type="entry name" value="MPN_CSN6"/>
</dbReference>
<accession>A0A8K0NR64</accession>
<dbReference type="Pfam" id="PF01398">
    <property type="entry name" value="JAB"/>
    <property type="match status" value="1"/>
</dbReference>
<comment type="similarity">
    <text evidence="1 2">Belongs to the peptidase M67A family. CSN6 subfamily.</text>
</comment>
<keyword evidence="2" id="KW-0736">Signalosome</keyword>
<evidence type="ECO:0000259" key="4">
    <source>
        <dbReference type="Pfam" id="PF01398"/>
    </source>
</evidence>
<evidence type="ECO:0000256" key="1">
    <source>
        <dbReference type="ARBA" id="ARBA00010893"/>
    </source>
</evidence>
<dbReference type="GO" id="GO:0008237">
    <property type="term" value="F:metallopeptidase activity"/>
    <property type="evidence" value="ECO:0007669"/>
    <property type="project" value="InterPro"/>
</dbReference>
<dbReference type="GO" id="GO:0005737">
    <property type="term" value="C:cytoplasm"/>
    <property type="evidence" value="ECO:0007669"/>
    <property type="project" value="UniProtKB-SubCell"/>
</dbReference>
<dbReference type="AlphaFoldDB" id="A0A8K0NR64"/>
<feature type="region of interest" description="Disordered" evidence="3">
    <location>
        <begin position="76"/>
        <end position="105"/>
    </location>
</feature>
<feature type="domain" description="EIF3F/CSN6-like C-terminal" evidence="5">
    <location>
        <begin position="215"/>
        <end position="336"/>
    </location>
</feature>
<reference evidence="6" key="1">
    <citation type="submission" date="2020-04" db="EMBL/GenBank/DDBJ databases">
        <title>Analysis of mating type loci in Filobasidium floriforme.</title>
        <authorList>
            <person name="Nowrousian M."/>
        </authorList>
    </citation>
    <scope>NUCLEOTIDE SEQUENCE</scope>
    <source>
        <strain evidence="6">CBS 6242</strain>
    </source>
</reference>
<feature type="domain" description="JAB1/MPN/MOV34 metalloenzyme" evidence="4">
    <location>
        <begin position="12"/>
        <end position="75"/>
    </location>
</feature>
<comment type="caution">
    <text evidence="6">The sequence shown here is derived from an EMBL/GenBank/DDBJ whole genome shotgun (WGS) entry which is preliminary data.</text>
</comment>
<evidence type="ECO:0000259" key="5">
    <source>
        <dbReference type="Pfam" id="PF13012"/>
    </source>
</evidence>
<dbReference type="Proteomes" id="UP000812966">
    <property type="component" value="Unassembled WGS sequence"/>
</dbReference>
<dbReference type="InterPro" id="IPR000555">
    <property type="entry name" value="JAMM/MPN+_dom"/>
</dbReference>
<evidence type="ECO:0000313" key="7">
    <source>
        <dbReference type="Proteomes" id="UP000812966"/>
    </source>
</evidence>
<dbReference type="Gene3D" id="3.40.140.10">
    <property type="entry name" value="Cytidine Deaminase, domain 2"/>
    <property type="match status" value="1"/>
</dbReference>
<dbReference type="InterPro" id="IPR024969">
    <property type="entry name" value="EIF3F/CSN6-like_C"/>
</dbReference>
<dbReference type="EMBL" id="JABELV010000002">
    <property type="protein sequence ID" value="KAG7580016.1"/>
    <property type="molecule type" value="Genomic_DNA"/>
</dbReference>
<feature type="compositionally biased region" description="Gly residues" evidence="3">
    <location>
        <begin position="363"/>
        <end position="372"/>
    </location>
</feature>
<evidence type="ECO:0000256" key="3">
    <source>
        <dbReference type="SAM" id="MobiDB-lite"/>
    </source>
</evidence>
<dbReference type="CDD" id="cd08063">
    <property type="entry name" value="MPN_CSN6"/>
    <property type="match status" value="1"/>
</dbReference>
<keyword evidence="2" id="KW-0539">Nucleus</keyword>
<dbReference type="OrthoDB" id="1378at2759"/>
<organism evidence="6 7">
    <name type="scientific">Filobasidium floriforme</name>
    <dbReference type="NCBI Taxonomy" id="5210"/>
    <lineage>
        <taxon>Eukaryota</taxon>
        <taxon>Fungi</taxon>
        <taxon>Dikarya</taxon>
        <taxon>Basidiomycota</taxon>
        <taxon>Agaricomycotina</taxon>
        <taxon>Tremellomycetes</taxon>
        <taxon>Filobasidiales</taxon>
        <taxon>Filobasidiaceae</taxon>
        <taxon>Filobasidium</taxon>
    </lineage>
</organism>
<name>A0A8K0NR64_9TREE</name>
<dbReference type="PANTHER" id="PTHR10540">
    <property type="entry name" value="EUKARYOTIC TRANSLATION INITIATION FACTOR 3 SUBUNIT F-RELATED"/>
    <property type="match status" value="1"/>
</dbReference>
<proteinExistence type="inferred from homology"/>
<comment type="function">
    <text evidence="2">Component of the COP9 signalosome complex (CSN), a complex involved in various cellular and developmental processes.</text>
</comment>
<keyword evidence="2" id="KW-0963">Cytoplasm</keyword>
<sequence>MTSSKPNTSNTGLSISLHPLPILNISEHYMRNSLRRGSEKTYGALLGTQSGREVSVINTFELKLAVADVDMDANTGDGENATASGNGSASTGGSGAGSASASGSGGSLMDMEFLEKRRGQYKEVFPTLDIVGWYSIGEEPTGDDLGLHKQFLPILETPLFLLMTPPSASSSTKSTFNSSDLPLRIYESALAQPQDANNTKAAPFLELGYTVETGEAERIAVDGAVKAVAGGGEGSGEQDGVGDEGLVAHLNTQRNAIKMLHDRMVVLLNYISGVIRDSTMKMDHQVVREISALVSGLPVMSDQDFQLEFLTEYTDTQLMGYLASLTKQVAGLNDLTDKFALIYGRTEDKPGAGPAMMGMNIGMGGGSGAGKKGGQRTRRGGR</sequence>
<dbReference type="GO" id="GO:0008180">
    <property type="term" value="C:COP9 signalosome"/>
    <property type="evidence" value="ECO:0007669"/>
    <property type="project" value="UniProtKB-UniRule"/>
</dbReference>
<protein>
    <recommendedName>
        <fullName evidence="2">COP9 signalosome complex subunit 6</fullName>
    </recommendedName>
</protein>
<dbReference type="GO" id="GO:0000338">
    <property type="term" value="P:protein deneddylation"/>
    <property type="evidence" value="ECO:0007669"/>
    <property type="project" value="InterPro"/>
</dbReference>
<evidence type="ECO:0000313" key="6">
    <source>
        <dbReference type="EMBL" id="KAG7580016.1"/>
    </source>
</evidence>
<feature type="compositionally biased region" description="Basic residues" evidence="3">
    <location>
        <begin position="373"/>
        <end position="382"/>
    </location>
</feature>
<evidence type="ECO:0000256" key="2">
    <source>
        <dbReference type="RuleBase" id="RU367006"/>
    </source>
</evidence>
<dbReference type="PANTHER" id="PTHR10540:SF8">
    <property type="entry name" value="COP9 SIGNALOSOME COMPLEX SUBUNIT 6"/>
    <property type="match status" value="1"/>
</dbReference>